<dbReference type="InterPro" id="IPR029063">
    <property type="entry name" value="SAM-dependent_MTases_sf"/>
</dbReference>
<feature type="domain" description="Methyltransferase FkbM" evidence="1">
    <location>
        <begin position="44"/>
        <end position="186"/>
    </location>
</feature>
<evidence type="ECO:0000259" key="1">
    <source>
        <dbReference type="Pfam" id="PF05050"/>
    </source>
</evidence>
<sequence>MLQRLRALTGLLGSLRTYHGRRAHRAGLDRLYAGYVSPGDLVFDVGAHVGDRTAAFRRLGARVVAVEPQPHLVKVLGLMFGRDPAVTIAPVVVGRSEGTAELLINRDNPTVSTVSEQFVAAAAGAPGWAEERWTERLTVPMTTLDALIARHGVPAFIKIDVEGFEAEALHGLSHTVAALSFEFTTIQRDVAVAALARCAALGYEKFEASLGESHRFEHGTWRSAEEMRAWILGLPHAANSGDVYAVR</sequence>
<dbReference type="GO" id="GO:0032259">
    <property type="term" value="P:methylation"/>
    <property type="evidence" value="ECO:0007669"/>
    <property type="project" value="UniProtKB-KW"/>
</dbReference>
<keyword evidence="2" id="KW-0489">Methyltransferase</keyword>
<dbReference type="Pfam" id="PF05050">
    <property type="entry name" value="Methyltransf_21"/>
    <property type="match status" value="1"/>
</dbReference>
<dbReference type="InterPro" id="IPR006342">
    <property type="entry name" value="FkbM_mtfrase"/>
</dbReference>
<dbReference type="PANTHER" id="PTHR34203">
    <property type="entry name" value="METHYLTRANSFERASE, FKBM FAMILY PROTEIN"/>
    <property type="match status" value="1"/>
</dbReference>
<name>A0A327K732_9BRAD</name>
<keyword evidence="3" id="KW-1185">Reference proteome</keyword>
<protein>
    <submittedName>
        <fullName evidence="2">Methyltransferase FkbM</fullName>
    </submittedName>
</protein>
<dbReference type="OrthoDB" id="7542440at2"/>
<dbReference type="SUPFAM" id="SSF53335">
    <property type="entry name" value="S-adenosyl-L-methionine-dependent methyltransferases"/>
    <property type="match status" value="1"/>
</dbReference>
<comment type="caution">
    <text evidence="2">The sequence shown here is derived from an EMBL/GenBank/DDBJ whole genome shotgun (WGS) entry which is preliminary data.</text>
</comment>
<dbReference type="Gene3D" id="3.40.50.150">
    <property type="entry name" value="Vaccinia Virus protein VP39"/>
    <property type="match status" value="1"/>
</dbReference>
<dbReference type="PANTHER" id="PTHR34203:SF15">
    <property type="entry name" value="SLL1173 PROTEIN"/>
    <property type="match status" value="1"/>
</dbReference>
<reference evidence="2 3" key="1">
    <citation type="submission" date="2017-07" db="EMBL/GenBank/DDBJ databases">
        <title>Draft Genome Sequences of Select Purple Nonsulfur Bacteria.</title>
        <authorList>
            <person name="Lasarre B."/>
            <person name="Mckinlay J.B."/>
        </authorList>
    </citation>
    <scope>NUCLEOTIDE SEQUENCE [LARGE SCALE GENOMIC DNA]</scope>
    <source>
        <strain evidence="2 3">DSM 11907</strain>
    </source>
</reference>
<evidence type="ECO:0000313" key="2">
    <source>
        <dbReference type="EMBL" id="RAI31108.1"/>
    </source>
</evidence>
<proteinExistence type="predicted"/>
<dbReference type="AlphaFoldDB" id="A0A327K732"/>
<keyword evidence="2" id="KW-0808">Transferase</keyword>
<accession>A0A327K732</accession>
<evidence type="ECO:0000313" key="3">
    <source>
        <dbReference type="Proteomes" id="UP000248863"/>
    </source>
</evidence>
<gene>
    <name evidence="2" type="ORF">CH338_26435</name>
</gene>
<dbReference type="EMBL" id="NPEU01000533">
    <property type="protein sequence ID" value="RAI31108.1"/>
    <property type="molecule type" value="Genomic_DNA"/>
</dbReference>
<dbReference type="NCBIfam" id="TIGR01444">
    <property type="entry name" value="fkbM_fam"/>
    <property type="match status" value="1"/>
</dbReference>
<dbReference type="InterPro" id="IPR052514">
    <property type="entry name" value="SAM-dependent_MTase"/>
</dbReference>
<organism evidence="2 3">
    <name type="scientific">Rhodoplanes elegans</name>
    <dbReference type="NCBI Taxonomy" id="29408"/>
    <lineage>
        <taxon>Bacteria</taxon>
        <taxon>Pseudomonadati</taxon>
        <taxon>Pseudomonadota</taxon>
        <taxon>Alphaproteobacteria</taxon>
        <taxon>Hyphomicrobiales</taxon>
        <taxon>Nitrobacteraceae</taxon>
        <taxon>Rhodoplanes</taxon>
    </lineage>
</organism>
<dbReference type="Proteomes" id="UP000248863">
    <property type="component" value="Unassembled WGS sequence"/>
</dbReference>
<dbReference type="GO" id="GO:0008168">
    <property type="term" value="F:methyltransferase activity"/>
    <property type="evidence" value="ECO:0007669"/>
    <property type="project" value="UniProtKB-KW"/>
</dbReference>
<dbReference type="RefSeq" id="WP_111360015.1">
    <property type="nucleotide sequence ID" value="NZ_NHSK01000054.1"/>
</dbReference>